<dbReference type="OrthoDB" id="9946827at2759"/>
<name>W8C3R4_CERCA</name>
<evidence type="ECO:0000256" key="5">
    <source>
        <dbReference type="ARBA" id="ARBA00023242"/>
    </source>
</evidence>
<feature type="region of interest" description="Disordered" evidence="6">
    <location>
        <begin position="330"/>
        <end position="370"/>
    </location>
</feature>
<keyword evidence="4" id="KW-0804">Transcription</keyword>
<dbReference type="Gene3D" id="4.10.280.10">
    <property type="entry name" value="Helix-loop-helix DNA-binding domain"/>
    <property type="match status" value="1"/>
</dbReference>
<accession>W8C3R4</accession>
<dbReference type="CDD" id="cd11390">
    <property type="entry name" value="bHLH_TS"/>
    <property type="match status" value="1"/>
</dbReference>
<protein>
    <submittedName>
        <fullName evidence="8">Neurogenin-1</fullName>
    </submittedName>
</protein>
<dbReference type="InterPro" id="IPR036638">
    <property type="entry name" value="HLH_DNA-bd_sf"/>
</dbReference>
<evidence type="ECO:0000256" key="6">
    <source>
        <dbReference type="SAM" id="MobiDB-lite"/>
    </source>
</evidence>
<dbReference type="GO" id="GO:0001707">
    <property type="term" value="P:mesoderm formation"/>
    <property type="evidence" value="ECO:0007669"/>
    <property type="project" value="TreeGrafter"/>
</dbReference>
<feature type="compositionally biased region" description="Polar residues" evidence="6">
    <location>
        <begin position="347"/>
        <end position="362"/>
    </location>
</feature>
<dbReference type="Pfam" id="PF00010">
    <property type="entry name" value="HLH"/>
    <property type="match status" value="1"/>
</dbReference>
<feature type="region of interest" description="Disordered" evidence="6">
    <location>
        <begin position="1"/>
        <end position="28"/>
    </location>
</feature>
<dbReference type="GO" id="GO:0000981">
    <property type="term" value="F:DNA-binding transcription factor activity, RNA polymerase II-specific"/>
    <property type="evidence" value="ECO:0007669"/>
    <property type="project" value="TreeGrafter"/>
</dbReference>
<feature type="compositionally biased region" description="Basic and acidic residues" evidence="6">
    <location>
        <begin position="336"/>
        <end position="345"/>
    </location>
</feature>
<dbReference type="PANTHER" id="PTHR20937">
    <property type="entry name" value="IP14615P"/>
    <property type="match status" value="1"/>
</dbReference>
<evidence type="ECO:0000313" key="8">
    <source>
        <dbReference type="EMBL" id="JAC03899.1"/>
    </source>
</evidence>
<reference evidence="8" key="2">
    <citation type="journal article" date="2014" name="BMC Genomics">
        <title>A genomic perspective to assessing quality of mass-reared SIT flies used in Mediterranean fruit fly (Ceratitis capitata) eradication in California.</title>
        <authorList>
            <person name="Calla B."/>
            <person name="Hall B."/>
            <person name="Hou S."/>
            <person name="Geib S.M."/>
        </authorList>
    </citation>
    <scope>NUCLEOTIDE SEQUENCE</scope>
</reference>
<dbReference type="GO" id="GO:0005634">
    <property type="term" value="C:nucleus"/>
    <property type="evidence" value="ECO:0007669"/>
    <property type="project" value="TreeGrafter"/>
</dbReference>
<dbReference type="EMBL" id="GAMC01002657">
    <property type="protein sequence ID" value="JAC03899.1"/>
    <property type="molecule type" value="mRNA"/>
</dbReference>
<dbReference type="PROSITE" id="PS50888">
    <property type="entry name" value="BHLH"/>
    <property type="match status" value="1"/>
</dbReference>
<evidence type="ECO:0000256" key="1">
    <source>
        <dbReference type="ARBA" id="ARBA00022473"/>
    </source>
</evidence>
<dbReference type="GO" id="GO:0000978">
    <property type="term" value="F:RNA polymerase II cis-regulatory region sequence-specific DNA binding"/>
    <property type="evidence" value="ECO:0007669"/>
    <property type="project" value="TreeGrafter"/>
</dbReference>
<feature type="domain" description="BHLH" evidence="7">
    <location>
        <begin position="234"/>
        <end position="287"/>
    </location>
</feature>
<keyword evidence="2" id="KW-0805">Transcription regulation</keyword>
<reference evidence="8" key="1">
    <citation type="submission" date="2013-07" db="EMBL/GenBank/DDBJ databases">
        <authorList>
            <person name="Geib S."/>
        </authorList>
    </citation>
    <scope>NUCLEOTIDE SEQUENCE</scope>
</reference>
<dbReference type="AlphaFoldDB" id="W8C3R4"/>
<dbReference type="GO" id="GO:0046983">
    <property type="term" value="F:protein dimerization activity"/>
    <property type="evidence" value="ECO:0007669"/>
    <property type="project" value="InterPro"/>
</dbReference>
<feature type="compositionally biased region" description="Polar residues" evidence="6">
    <location>
        <begin position="1"/>
        <end position="12"/>
    </location>
</feature>
<sequence length="370" mass="40928">MSDELLSSSSANDEPAALEPTVITTSADGTADVCEDADVYQSETEKKIILELGTPPKPHPAMPMQNVSVASVYNTDYPLDMHLSANAYLMATHYPSYAVHSSPEPHHHMLPLVSTHLTPPPPPPIYSNPYAQYDNQLKPPTSPAPAASTVLPPHTIASDVAVTSAMSTVTPAGYAMQIPHTVSAWPINGDGKGKSLTELVPPPISISYLGAREHIISKESNPSWKEKALQLEKDYKKTACDRERTRMRDMNRAFDLLRSKLPISKPNGKKYSKIESLRIAINYINHLQQCLKEMPCERDAPTEAAANNEITAVDYVVDIGARQRMSQFHYESSRQPFKEIKKDTDESQSGGWSDSQYLSAEQEQWERNGV</sequence>
<proteinExistence type="evidence at transcript level"/>
<organism evidence="8">
    <name type="scientific">Ceratitis capitata</name>
    <name type="common">Mediterranean fruit fly</name>
    <name type="synonym">Tephritis capitata</name>
    <dbReference type="NCBI Taxonomy" id="7213"/>
    <lineage>
        <taxon>Eukaryota</taxon>
        <taxon>Metazoa</taxon>
        <taxon>Ecdysozoa</taxon>
        <taxon>Arthropoda</taxon>
        <taxon>Hexapoda</taxon>
        <taxon>Insecta</taxon>
        <taxon>Pterygota</taxon>
        <taxon>Neoptera</taxon>
        <taxon>Endopterygota</taxon>
        <taxon>Diptera</taxon>
        <taxon>Brachycera</taxon>
        <taxon>Muscomorpha</taxon>
        <taxon>Tephritoidea</taxon>
        <taxon>Tephritidae</taxon>
        <taxon>Ceratitis</taxon>
        <taxon>Ceratitis</taxon>
    </lineage>
</organism>
<dbReference type="PANTHER" id="PTHR20937:SF3">
    <property type="entry name" value="IP14615P"/>
    <property type="match status" value="1"/>
</dbReference>
<gene>
    <name evidence="8" type="primary">NGN1</name>
</gene>
<evidence type="ECO:0000256" key="2">
    <source>
        <dbReference type="ARBA" id="ARBA00023015"/>
    </source>
</evidence>
<evidence type="ECO:0000259" key="7">
    <source>
        <dbReference type="PROSITE" id="PS50888"/>
    </source>
</evidence>
<keyword evidence="5" id="KW-0539">Nucleus</keyword>
<dbReference type="SUPFAM" id="SSF47459">
    <property type="entry name" value="HLH, helix-loop-helix DNA-binding domain"/>
    <property type="match status" value="1"/>
</dbReference>
<keyword evidence="3" id="KW-0238">DNA-binding</keyword>
<dbReference type="InterPro" id="IPR011598">
    <property type="entry name" value="bHLH_dom"/>
</dbReference>
<evidence type="ECO:0000256" key="4">
    <source>
        <dbReference type="ARBA" id="ARBA00023163"/>
    </source>
</evidence>
<keyword evidence="1" id="KW-0217">Developmental protein</keyword>
<evidence type="ECO:0000256" key="3">
    <source>
        <dbReference type="ARBA" id="ARBA00023125"/>
    </source>
</evidence>
<dbReference type="InterPro" id="IPR040259">
    <property type="entry name" value="Mesogenin/MesP"/>
</dbReference>
<dbReference type="FunFam" id="4.10.280.10:FF:000090">
    <property type="entry name" value="Salivary gland-expressed bHLH"/>
    <property type="match status" value="1"/>
</dbReference>
<dbReference type="SMART" id="SM00353">
    <property type="entry name" value="HLH"/>
    <property type="match status" value="1"/>
</dbReference>